<sequence length="117" mass="13375">MTNVSEANADNTSPTDPLVVKVNKTTLEQFRLLGVDRPWTVIEFAIVALIAFGLKNWYVLAAPLVTHPLLWLAARKDPDLIQCYLKYRKQGDHYEPRQHLYQRINCRPIGFGRGALL</sequence>
<gene>
    <name evidence="5" type="ORF">C9I57_26590</name>
</gene>
<evidence type="ECO:0000256" key="3">
    <source>
        <dbReference type="ARBA" id="ARBA00022989"/>
    </source>
</evidence>
<evidence type="ECO:0000313" key="5">
    <source>
        <dbReference type="EMBL" id="PTB17787.1"/>
    </source>
</evidence>
<proteinExistence type="predicted"/>
<evidence type="ECO:0000256" key="2">
    <source>
        <dbReference type="ARBA" id="ARBA00022692"/>
    </source>
</evidence>
<evidence type="ECO:0000313" key="6">
    <source>
        <dbReference type="Proteomes" id="UP000240638"/>
    </source>
</evidence>
<keyword evidence="2" id="KW-0812">Transmembrane</keyword>
<accession>A0A2T3XMU7</accession>
<dbReference type="RefSeq" id="WP_018440959.1">
    <property type="nucleotide sequence ID" value="NZ_KB890174.1"/>
</dbReference>
<protein>
    <submittedName>
        <fullName evidence="5">Type VI secretion protein</fullName>
    </submittedName>
</protein>
<dbReference type="EMBL" id="PYUC01000016">
    <property type="protein sequence ID" value="PTB17787.1"/>
    <property type="molecule type" value="Genomic_DNA"/>
</dbReference>
<evidence type="ECO:0000256" key="4">
    <source>
        <dbReference type="ARBA" id="ARBA00023136"/>
    </source>
</evidence>
<organism evidence="5 6">
    <name type="scientific">Trinickia symbiotica</name>
    <dbReference type="NCBI Taxonomy" id="863227"/>
    <lineage>
        <taxon>Bacteria</taxon>
        <taxon>Pseudomonadati</taxon>
        <taxon>Pseudomonadota</taxon>
        <taxon>Betaproteobacteria</taxon>
        <taxon>Burkholderiales</taxon>
        <taxon>Burkholderiaceae</taxon>
        <taxon>Trinickia</taxon>
    </lineage>
</organism>
<dbReference type="InterPro" id="IPR007792">
    <property type="entry name" value="T4SS_VirB3/TrbD/AvhB"/>
</dbReference>
<reference evidence="5 6" key="1">
    <citation type="submission" date="2018-03" db="EMBL/GenBank/DDBJ databases">
        <title>Whole genome analyses suggest that Burkholderia sensu lato contains two further novel genera in the rhizoxinica-symbiotica group Mycetohabitans gen. nov., and Trinickia gen. nov.: implications for the evolution of diazotrophy and nodulation in the Burkholderiaceae.</title>
        <authorList>
            <person name="Estrada De Los Santos P."/>
            <person name="Palmer M."/>
            <person name="Chavez-Ramirez B."/>
            <person name="Steenkamp E.T."/>
            <person name="Hirsch A.M."/>
            <person name="Manyaka P."/>
            <person name="Maluk M."/>
            <person name="Lafos M."/>
            <person name="Crook M."/>
            <person name="Gross E."/>
            <person name="Simon M.F."/>
            <person name="Bueno Dos Reis Junior F."/>
            <person name="Poole P.S."/>
            <person name="Venter S.N."/>
            <person name="James E.K."/>
        </authorList>
    </citation>
    <scope>NUCLEOTIDE SEQUENCE [LARGE SCALE GENOMIC DNA]</scope>
    <source>
        <strain evidence="5 6">JPY-366</strain>
    </source>
</reference>
<keyword evidence="4" id="KW-0472">Membrane</keyword>
<dbReference type="OrthoDB" id="9098655at2"/>
<comment type="caution">
    <text evidence="5">The sequence shown here is derived from an EMBL/GenBank/DDBJ whole genome shotgun (WGS) entry which is preliminary data.</text>
</comment>
<dbReference type="GO" id="GO:0016020">
    <property type="term" value="C:membrane"/>
    <property type="evidence" value="ECO:0007669"/>
    <property type="project" value="UniProtKB-SubCell"/>
</dbReference>
<keyword evidence="3" id="KW-1133">Transmembrane helix</keyword>
<comment type="subcellular location">
    <subcellularLocation>
        <location evidence="1">Membrane</location>
    </subcellularLocation>
</comment>
<name>A0A2T3XMU7_9BURK</name>
<dbReference type="Proteomes" id="UP000240638">
    <property type="component" value="Unassembled WGS sequence"/>
</dbReference>
<dbReference type="Pfam" id="PF05101">
    <property type="entry name" value="VirB3"/>
    <property type="match status" value="1"/>
</dbReference>
<dbReference type="AlphaFoldDB" id="A0A2T3XMU7"/>
<evidence type="ECO:0000256" key="1">
    <source>
        <dbReference type="ARBA" id="ARBA00004370"/>
    </source>
</evidence>